<dbReference type="EMBL" id="CP000742">
    <property type="protein sequence ID" value="ABR54761.1"/>
    <property type="molecule type" value="Genomic_DNA"/>
</dbReference>
<dbReference type="PANTHER" id="PTHR10741">
    <property type="entry name" value="TRANSLIN AND TRANSLIN ASSOCIATED PROTEIN X"/>
    <property type="match status" value="1"/>
</dbReference>
<evidence type="ECO:0000313" key="3">
    <source>
        <dbReference type="Proteomes" id="UP000001107"/>
    </source>
</evidence>
<dbReference type="OrthoDB" id="26985at2157"/>
<sequence length="196" mass="23708">MENMSFMIEYFEKKNEKREKILKISRDIVKDSSIIIRKIQKREQVSFFELEDKLLGISNLCLDHPEFIKYLQAPEQEYVEAKVYYHLVFENRFLNYSNFKNVSIENYILGLCDVIGELRRKILESIKEDDFKNAECYFFHMENIYDFTMKFDYYNLIDGLRRKQDVSRSILEKTHGDLISFTENLKLRTELSKFKP</sequence>
<dbReference type="Pfam" id="PF01997">
    <property type="entry name" value="Translin"/>
    <property type="match status" value="1"/>
</dbReference>
<evidence type="ECO:0000256" key="1">
    <source>
        <dbReference type="PIRSR" id="PIRSR602848-1"/>
    </source>
</evidence>
<dbReference type="SUPFAM" id="SSF74784">
    <property type="entry name" value="Translin"/>
    <property type="match status" value="1"/>
</dbReference>
<dbReference type="InterPro" id="IPR036081">
    <property type="entry name" value="Translin_sf"/>
</dbReference>
<dbReference type="HOGENOM" id="CLU_099315_0_0_2"/>
<name>A6UQI9_METVS</name>
<feature type="binding site" evidence="1">
    <location>
        <position position="80"/>
    </location>
    <ligand>
        <name>Mg(2+)</name>
        <dbReference type="ChEBI" id="CHEBI:18420"/>
    </ligand>
</feature>
<dbReference type="GO" id="GO:0046872">
    <property type="term" value="F:metal ion binding"/>
    <property type="evidence" value="ECO:0007669"/>
    <property type="project" value="UniProtKB-KW"/>
</dbReference>
<proteinExistence type="predicted"/>
<keyword evidence="3" id="KW-1185">Reference proteome</keyword>
<dbReference type="Proteomes" id="UP000001107">
    <property type="component" value="Chromosome"/>
</dbReference>
<dbReference type="RefSeq" id="WP_011972662.1">
    <property type="nucleotide sequence ID" value="NC_009634.1"/>
</dbReference>
<dbReference type="InterPro" id="IPR002848">
    <property type="entry name" value="Translin_fam"/>
</dbReference>
<reference evidence="2" key="1">
    <citation type="submission" date="2007-06" db="EMBL/GenBank/DDBJ databases">
        <title>Complete sequence of Methanococcus vannielii SB.</title>
        <authorList>
            <consortium name="US DOE Joint Genome Institute"/>
            <person name="Copeland A."/>
            <person name="Lucas S."/>
            <person name="Lapidus A."/>
            <person name="Barry K."/>
            <person name="Glavina del Rio T."/>
            <person name="Dalin E."/>
            <person name="Tice H."/>
            <person name="Pitluck S."/>
            <person name="Chain P."/>
            <person name="Malfatti S."/>
            <person name="Shin M."/>
            <person name="Vergez L."/>
            <person name="Schmutz J."/>
            <person name="Larimer F."/>
            <person name="Land M."/>
            <person name="Hauser L."/>
            <person name="Kyrpides N."/>
            <person name="Anderson I."/>
            <person name="Sieprawska-Lupa M."/>
            <person name="Whitman W.B."/>
            <person name="Richardson P."/>
        </authorList>
    </citation>
    <scope>NUCLEOTIDE SEQUENCE [LARGE SCALE GENOMIC DNA]</scope>
    <source>
        <strain evidence="2">SB</strain>
    </source>
</reference>
<accession>A6UQI9</accession>
<dbReference type="NCBIfam" id="NF011159">
    <property type="entry name" value="PRK14562.1-4"/>
    <property type="match status" value="1"/>
</dbReference>
<dbReference type="CDD" id="cd14820">
    <property type="entry name" value="TRAX"/>
    <property type="match status" value="1"/>
</dbReference>
<gene>
    <name evidence="2" type="ordered locus">Mevan_0856</name>
</gene>
<protein>
    <submittedName>
        <fullName evidence="2">Translin</fullName>
    </submittedName>
</protein>
<keyword evidence="1" id="KW-0479">Metal-binding</keyword>
<dbReference type="GeneID" id="5324960"/>
<dbReference type="eggNOG" id="arCOG04318">
    <property type="taxonomic scope" value="Archaea"/>
</dbReference>
<dbReference type="STRING" id="406327.Mevan_0856"/>
<dbReference type="GO" id="GO:0043565">
    <property type="term" value="F:sequence-specific DNA binding"/>
    <property type="evidence" value="ECO:0007669"/>
    <property type="project" value="InterPro"/>
</dbReference>
<organism evidence="2 3">
    <name type="scientific">Methanococcus vannielii (strain ATCC 35089 / DSM 1224 / JCM 13029 / OCM 148 / SB)</name>
    <dbReference type="NCBI Taxonomy" id="406327"/>
    <lineage>
        <taxon>Archaea</taxon>
        <taxon>Methanobacteriati</taxon>
        <taxon>Methanobacteriota</taxon>
        <taxon>Methanomada group</taxon>
        <taxon>Methanococci</taxon>
        <taxon>Methanococcales</taxon>
        <taxon>Methanococcaceae</taxon>
        <taxon>Methanococcus</taxon>
    </lineage>
</organism>
<dbReference type="Gene3D" id="1.20.58.2140">
    <property type="match status" value="1"/>
</dbReference>
<dbReference type="KEGG" id="mvn:Mevan_0856"/>
<evidence type="ECO:0000313" key="2">
    <source>
        <dbReference type="EMBL" id="ABR54761.1"/>
    </source>
</evidence>
<dbReference type="AlphaFoldDB" id="A6UQI9"/>
<feature type="binding site" evidence="1">
    <location>
        <position position="117"/>
    </location>
    <ligand>
        <name>Mg(2+)</name>
        <dbReference type="ChEBI" id="CHEBI:18420"/>
    </ligand>
</feature>
<keyword evidence="1" id="KW-0460">Magnesium</keyword>